<dbReference type="Pfam" id="PF00392">
    <property type="entry name" value="GntR"/>
    <property type="match status" value="1"/>
</dbReference>
<evidence type="ECO:0000259" key="4">
    <source>
        <dbReference type="PROSITE" id="PS50949"/>
    </source>
</evidence>
<evidence type="ECO:0000313" key="6">
    <source>
        <dbReference type="Proteomes" id="UP001269144"/>
    </source>
</evidence>
<reference evidence="6" key="1">
    <citation type="submission" date="2023-07" db="EMBL/GenBank/DDBJ databases">
        <title>Paracoccus sp. MBLB3053 whole genome sequence.</title>
        <authorList>
            <person name="Hwang C.Y."/>
            <person name="Cho E.-S."/>
            <person name="Seo M.-J."/>
        </authorList>
    </citation>
    <scope>NUCLEOTIDE SEQUENCE [LARGE SCALE GENOMIC DNA]</scope>
    <source>
        <strain evidence="6">MBLB3053</strain>
    </source>
</reference>
<evidence type="ECO:0000256" key="2">
    <source>
        <dbReference type="ARBA" id="ARBA00023125"/>
    </source>
</evidence>
<dbReference type="Gene3D" id="1.20.120.530">
    <property type="entry name" value="GntR ligand-binding domain-like"/>
    <property type="match status" value="1"/>
</dbReference>
<dbReference type="SUPFAM" id="SSF48008">
    <property type="entry name" value="GntR ligand-binding domain-like"/>
    <property type="match status" value="1"/>
</dbReference>
<dbReference type="EMBL" id="JAVQLW010000004">
    <property type="protein sequence ID" value="MDS9469820.1"/>
    <property type="molecule type" value="Genomic_DNA"/>
</dbReference>
<name>A0ABU2HZ46_9RHOB</name>
<sequence length="242" mass="26847">MPSGIDEEARKAADAPLRAMAYETLRRRLVTGAITPDQVLSSRALARELGVSPMPVREAVSRLAAEQALEVRSKSSIVVPQMTPQRFDDLLFSRMQLEPAAAMRAMPEVTQTLIAELSDIDQRMNRGLASGDVEAYMLGNYEFHFKIYAAKPGPTVMRLIETLWLQFGPLMRLVFERYAGRPAEEDQHPVILEALRDGDAARLGEAVAADIMDGMRLVQVSMKLSCDDRRKAGEITAISDSR</sequence>
<dbReference type="Proteomes" id="UP001269144">
    <property type="component" value="Unassembled WGS sequence"/>
</dbReference>
<dbReference type="SMART" id="SM00895">
    <property type="entry name" value="FCD"/>
    <property type="match status" value="1"/>
</dbReference>
<dbReference type="Gene3D" id="1.10.10.10">
    <property type="entry name" value="Winged helix-like DNA-binding domain superfamily/Winged helix DNA-binding domain"/>
    <property type="match status" value="1"/>
</dbReference>
<dbReference type="PROSITE" id="PS50949">
    <property type="entry name" value="HTH_GNTR"/>
    <property type="match status" value="1"/>
</dbReference>
<dbReference type="Pfam" id="PF07729">
    <property type="entry name" value="FCD"/>
    <property type="match status" value="1"/>
</dbReference>
<evidence type="ECO:0000313" key="5">
    <source>
        <dbReference type="EMBL" id="MDS9469820.1"/>
    </source>
</evidence>
<gene>
    <name evidence="5" type="ORF">RGQ15_19870</name>
</gene>
<evidence type="ECO:0000256" key="3">
    <source>
        <dbReference type="ARBA" id="ARBA00023163"/>
    </source>
</evidence>
<evidence type="ECO:0000256" key="1">
    <source>
        <dbReference type="ARBA" id="ARBA00023015"/>
    </source>
</evidence>
<keyword evidence="1" id="KW-0805">Transcription regulation</keyword>
<organism evidence="5 6">
    <name type="scientific">Paracoccus aurantius</name>
    <dbReference type="NCBI Taxonomy" id="3073814"/>
    <lineage>
        <taxon>Bacteria</taxon>
        <taxon>Pseudomonadati</taxon>
        <taxon>Pseudomonadota</taxon>
        <taxon>Alphaproteobacteria</taxon>
        <taxon>Rhodobacterales</taxon>
        <taxon>Paracoccaceae</taxon>
        <taxon>Paracoccus</taxon>
    </lineage>
</organism>
<dbReference type="InterPro" id="IPR000524">
    <property type="entry name" value="Tscrpt_reg_HTH_GntR"/>
</dbReference>
<keyword evidence="6" id="KW-1185">Reference proteome</keyword>
<dbReference type="PANTHER" id="PTHR43537">
    <property type="entry name" value="TRANSCRIPTIONAL REGULATOR, GNTR FAMILY"/>
    <property type="match status" value="1"/>
</dbReference>
<dbReference type="InterPro" id="IPR036390">
    <property type="entry name" value="WH_DNA-bd_sf"/>
</dbReference>
<dbReference type="RefSeq" id="WP_311162562.1">
    <property type="nucleotide sequence ID" value="NZ_JAVQLW010000004.1"/>
</dbReference>
<dbReference type="InterPro" id="IPR036388">
    <property type="entry name" value="WH-like_DNA-bd_sf"/>
</dbReference>
<dbReference type="SMART" id="SM00345">
    <property type="entry name" value="HTH_GNTR"/>
    <property type="match status" value="1"/>
</dbReference>
<dbReference type="InterPro" id="IPR011711">
    <property type="entry name" value="GntR_C"/>
</dbReference>
<proteinExistence type="predicted"/>
<dbReference type="InterPro" id="IPR008920">
    <property type="entry name" value="TF_FadR/GntR_C"/>
</dbReference>
<comment type="caution">
    <text evidence="5">The sequence shown here is derived from an EMBL/GenBank/DDBJ whole genome shotgun (WGS) entry which is preliminary data.</text>
</comment>
<feature type="domain" description="HTH gntR-type" evidence="4">
    <location>
        <begin position="15"/>
        <end position="82"/>
    </location>
</feature>
<accession>A0ABU2HZ46</accession>
<dbReference type="PANTHER" id="PTHR43537:SF39">
    <property type="entry name" value="HTH-TYPE TRANSCRIPTIONAL REGULATOR MCBR"/>
    <property type="match status" value="1"/>
</dbReference>
<keyword evidence="3" id="KW-0804">Transcription</keyword>
<dbReference type="SUPFAM" id="SSF46785">
    <property type="entry name" value="Winged helix' DNA-binding domain"/>
    <property type="match status" value="1"/>
</dbReference>
<protein>
    <submittedName>
        <fullName evidence="5">GntR family transcriptional regulator</fullName>
    </submittedName>
</protein>
<keyword evidence="2" id="KW-0238">DNA-binding</keyword>